<name>A0A9P5U4Q6_9AGAR</name>
<accession>A0A9P5U4Q6</accession>
<protein>
    <submittedName>
        <fullName evidence="1">Uncharacterized protein</fullName>
    </submittedName>
</protein>
<sequence length="71" mass="8017">MLPIACQLYFISGVSCINIHSQGLEWCATGNLNQPLKGISTIWLRVARGLKKDMDRGEPSSTLLAWKSRWR</sequence>
<dbReference type="AlphaFoldDB" id="A0A9P5U4Q6"/>
<dbReference type="EMBL" id="JADNRY010000092">
    <property type="protein sequence ID" value="KAF9066166.1"/>
    <property type="molecule type" value="Genomic_DNA"/>
</dbReference>
<dbReference type="Proteomes" id="UP000772434">
    <property type="component" value="Unassembled WGS sequence"/>
</dbReference>
<evidence type="ECO:0000313" key="2">
    <source>
        <dbReference type="Proteomes" id="UP000772434"/>
    </source>
</evidence>
<reference evidence="1" key="1">
    <citation type="submission" date="2020-11" db="EMBL/GenBank/DDBJ databases">
        <authorList>
            <consortium name="DOE Joint Genome Institute"/>
            <person name="Ahrendt S."/>
            <person name="Riley R."/>
            <person name="Andreopoulos W."/>
            <person name="Labutti K."/>
            <person name="Pangilinan J."/>
            <person name="Ruiz-Duenas F.J."/>
            <person name="Barrasa J.M."/>
            <person name="Sanchez-Garcia M."/>
            <person name="Camarero S."/>
            <person name="Miyauchi S."/>
            <person name="Serrano A."/>
            <person name="Linde D."/>
            <person name="Babiker R."/>
            <person name="Drula E."/>
            <person name="Ayuso-Fernandez I."/>
            <person name="Pacheco R."/>
            <person name="Padilla G."/>
            <person name="Ferreira P."/>
            <person name="Barriuso J."/>
            <person name="Kellner H."/>
            <person name="Castanera R."/>
            <person name="Alfaro M."/>
            <person name="Ramirez L."/>
            <person name="Pisabarro A.G."/>
            <person name="Kuo A."/>
            <person name="Tritt A."/>
            <person name="Lipzen A."/>
            <person name="He G."/>
            <person name="Yan M."/>
            <person name="Ng V."/>
            <person name="Cullen D."/>
            <person name="Martin F."/>
            <person name="Rosso M.-N."/>
            <person name="Henrissat B."/>
            <person name="Hibbett D."/>
            <person name="Martinez A.T."/>
            <person name="Grigoriev I.V."/>
        </authorList>
    </citation>
    <scope>NUCLEOTIDE SEQUENCE</scope>
    <source>
        <strain evidence="1">AH 40177</strain>
    </source>
</reference>
<keyword evidence="2" id="KW-1185">Reference proteome</keyword>
<comment type="caution">
    <text evidence="1">The sequence shown here is derived from an EMBL/GenBank/DDBJ whole genome shotgun (WGS) entry which is preliminary data.</text>
</comment>
<evidence type="ECO:0000313" key="1">
    <source>
        <dbReference type="EMBL" id="KAF9066166.1"/>
    </source>
</evidence>
<organism evidence="1 2">
    <name type="scientific">Rhodocollybia butyracea</name>
    <dbReference type="NCBI Taxonomy" id="206335"/>
    <lineage>
        <taxon>Eukaryota</taxon>
        <taxon>Fungi</taxon>
        <taxon>Dikarya</taxon>
        <taxon>Basidiomycota</taxon>
        <taxon>Agaricomycotina</taxon>
        <taxon>Agaricomycetes</taxon>
        <taxon>Agaricomycetidae</taxon>
        <taxon>Agaricales</taxon>
        <taxon>Marasmiineae</taxon>
        <taxon>Omphalotaceae</taxon>
        <taxon>Rhodocollybia</taxon>
    </lineage>
</organism>
<gene>
    <name evidence="1" type="ORF">BDP27DRAFT_1331060</name>
</gene>
<proteinExistence type="predicted"/>